<dbReference type="GO" id="GO:0008270">
    <property type="term" value="F:zinc ion binding"/>
    <property type="evidence" value="ECO:0007669"/>
    <property type="project" value="UniProtKB-UniRule"/>
</dbReference>
<evidence type="ECO:0000256" key="10">
    <source>
        <dbReference type="RuleBase" id="RU366018"/>
    </source>
</evidence>
<dbReference type="InterPro" id="IPR003126">
    <property type="entry name" value="Znf_UBR"/>
</dbReference>
<keyword evidence="3 10" id="KW-0808">Transferase</keyword>
<dbReference type="InterPro" id="IPR055194">
    <property type="entry name" value="UBR1-like_WH"/>
</dbReference>
<dbReference type="GO" id="GO:0016567">
    <property type="term" value="P:protein ubiquitination"/>
    <property type="evidence" value="ECO:0007669"/>
    <property type="project" value="UniProtKB-UniRule"/>
</dbReference>
<gene>
    <name evidence="12" type="primary">AlNc14C62G4487</name>
    <name evidence="12" type="ORF">ALNC14_051730</name>
</gene>
<evidence type="ECO:0000256" key="1">
    <source>
        <dbReference type="ARBA" id="ARBA00000900"/>
    </source>
</evidence>
<reference evidence="12" key="2">
    <citation type="submission" date="2011-02" db="EMBL/GenBank/DDBJ databases">
        <authorList>
            <person name="MacLean D."/>
        </authorList>
    </citation>
    <scope>NUCLEOTIDE SEQUENCE</scope>
</reference>
<dbReference type="CDD" id="cd19673">
    <property type="entry name" value="UBR-box_UBR3"/>
    <property type="match status" value="1"/>
</dbReference>
<protein>
    <recommendedName>
        <fullName evidence="10">E3 ubiquitin-protein ligase</fullName>
        <ecNumber evidence="10">2.3.2.27</ecNumber>
    </recommendedName>
</protein>
<evidence type="ECO:0000256" key="8">
    <source>
        <dbReference type="ARBA" id="ARBA00046341"/>
    </source>
</evidence>
<dbReference type="InterPro" id="IPR044046">
    <property type="entry name" value="E3_ligase_UBR-like_C"/>
</dbReference>
<comment type="catalytic activity">
    <reaction evidence="1 10">
        <text>S-ubiquitinyl-[E2 ubiquitin-conjugating enzyme]-L-cysteine + [acceptor protein]-L-lysine = [E2 ubiquitin-conjugating enzyme]-L-cysteine + N(6)-ubiquitinyl-[acceptor protein]-L-lysine.</text>
        <dbReference type="EC" id="2.3.2.27"/>
    </reaction>
</comment>
<evidence type="ECO:0000313" key="12">
    <source>
        <dbReference type="EMBL" id="CCA19030.1"/>
    </source>
</evidence>
<dbReference type="Gene3D" id="2.10.110.30">
    <property type="match status" value="1"/>
</dbReference>
<feature type="zinc finger region" description="UBR-type" evidence="9">
    <location>
        <begin position="89"/>
        <end position="160"/>
    </location>
</feature>
<evidence type="ECO:0000256" key="5">
    <source>
        <dbReference type="ARBA" id="ARBA00022771"/>
    </source>
</evidence>
<dbReference type="SMART" id="SM00396">
    <property type="entry name" value="ZnF_UBR1"/>
    <property type="match status" value="1"/>
</dbReference>
<evidence type="ECO:0000259" key="11">
    <source>
        <dbReference type="PROSITE" id="PS51157"/>
    </source>
</evidence>
<evidence type="ECO:0000256" key="2">
    <source>
        <dbReference type="ARBA" id="ARBA00004906"/>
    </source>
</evidence>
<dbReference type="Pfam" id="PF22960">
    <property type="entry name" value="WHD_UBR1"/>
    <property type="match status" value="1"/>
</dbReference>
<dbReference type="GO" id="GO:0061630">
    <property type="term" value="F:ubiquitin protein ligase activity"/>
    <property type="evidence" value="ECO:0007669"/>
    <property type="project" value="UniProtKB-UniRule"/>
</dbReference>
<evidence type="ECO:0000256" key="6">
    <source>
        <dbReference type="ARBA" id="ARBA00022786"/>
    </source>
</evidence>
<evidence type="ECO:0000256" key="9">
    <source>
        <dbReference type="PROSITE-ProRule" id="PRU00508"/>
    </source>
</evidence>
<dbReference type="GO" id="GO:0005737">
    <property type="term" value="C:cytoplasm"/>
    <property type="evidence" value="ECO:0007669"/>
    <property type="project" value="TreeGrafter"/>
</dbReference>
<dbReference type="EMBL" id="FR824107">
    <property type="protein sequence ID" value="CCA19030.1"/>
    <property type="molecule type" value="Genomic_DNA"/>
</dbReference>
<organism evidence="12">
    <name type="scientific">Albugo laibachii Nc14</name>
    <dbReference type="NCBI Taxonomy" id="890382"/>
    <lineage>
        <taxon>Eukaryota</taxon>
        <taxon>Sar</taxon>
        <taxon>Stramenopiles</taxon>
        <taxon>Oomycota</taxon>
        <taxon>Peronosporomycetes</taxon>
        <taxon>Albuginales</taxon>
        <taxon>Albuginaceae</taxon>
        <taxon>Albugo</taxon>
    </lineage>
</organism>
<keyword evidence="4 10" id="KW-0479">Metal-binding</keyword>
<dbReference type="Pfam" id="PF02207">
    <property type="entry name" value="zf-UBR"/>
    <property type="match status" value="1"/>
</dbReference>
<dbReference type="GO" id="GO:0071596">
    <property type="term" value="P:ubiquitin-dependent protein catabolic process via the N-end rule pathway"/>
    <property type="evidence" value="ECO:0007669"/>
    <property type="project" value="UniProtKB-UniRule"/>
</dbReference>
<dbReference type="GO" id="GO:0000151">
    <property type="term" value="C:ubiquitin ligase complex"/>
    <property type="evidence" value="ECO:0007669"/>
    <property type="project" value="TreeGrafter"/>
</dbReference>
<evidence type="ECO:0000256" key="7">
    <source>
        <dbReference type="ARBA" id="ARBA00022833"/>
    </source>
</evidence>
<reference evidence="12" key="1">
    <citation type="journal article" date="2011" name="PLoS Biol.">
        <title>Gene gain and loss during evolution of obligate parasitism in the white rust pathogen of Arabidopsis thaliana.</title>
        <authorList>
            <person name="Kemen E."/>
            <person name="Gardiner A."/>
            <person name="Schultz-Larsen T."/>
            <person name="Kemen A.C."/>
            <person name="Balmuth A.L."/>
            <person name="Robert-Seilaniantz A."/>
            <person name="Bailey K."/>
            <person name="Holub E."/>
            <person name="Studholme D.J."/>
            <person name="Maclean D."/>
            <person name="Jones J.D."/>
        </authorList>
    </citation>
    <scope>NUCLEOTIDE SEQUENCE</scope>
</reference>
<proteinExistence type="inferred from homology"/>
<dbReference type="UniPathway" id="UPA00143"/>
<feature type="domain" description="UBR-type" evidence="11">
    <location>
        <begin position="89"/>
        <end position="160"/>
    </location>
</feature>
<name>F0WCV9_9STRA</name>
<sequence>MQIDDMSTESTAVELEQLLALWSSESLDRFCTHYLPSFLHTLYHNASENALSDSELVHFLTAILSIPTPIKSDSGLKPPPNDPKRKENAYCGYIFQKNDLAFNCKTCQADETCVICLHCYEHSDHQGHEIYFHTTLPGGICDCGDAEAWKPSGFCVSHRQDPVEEDTKELLTLSSLAKCMGNQSVTSQHPEDWMRASSVRSVRSLSVEEYKLTTHLFSSLIKMMSLMADQIVGSFDVARVTMQGRKDLEHWNKRENVQANERNLAKIFHLRISNDDIHSDNELVHSLIEKRISSARQLTNTIDTQGSTIIWPNMSLYEATELMQAFQVEGWHVSVISERHLAQERLVLAVLKWLQKCVSTESYQILFCQQLLLLHDHEDNSPPLKTWLLSDPYYRKELAFEMYEFYLKLQTEKAIKTAFSWTFMTVYEPLMIRYISGIGTQRESIFQYGVQLFTTPSIVTAIHNPNDIDILKLLITLLHSALEIAQVCVSEASSTIFTCDHLEDTGTPTPKVLDCGHFVLKYSRYTYLLDHLGYVLNIPEMAREMLLRDDILELWLSLLRQTQHLNAQKWIDETQAHVTFESHDWHAAFSFRTQLTRVCVTLSQALHPDDIPRVFECIWKQLQASRSIMSFIRKHWKQESKSIFTTEAKSMVQYDMSGSDMPVSFHYPLHTMFGLFLRQLIRSGEQEMTHWWALIESNGGRKIDSEVISALFEFPLRTLVFAAHIQSGLWVRNGQIMIQQATHYTSLPWCSSFRDMDVFLMQLAADTLKKNVFLSMFFHRFGLTNVLENLSTAREYFQDTPCARLDAEKIITLLENALLTLLWIVTQTPASPDDLRREIVHKLAVEPRTRSQLLEKTSLPHAPESVDAILTQVADRLPGRSISDPSRYTLKMEAWKTEYDPVFFHISRPDHEKAQQNRHEALFRRYSKEDDPIPLVSNLYPPFTLHDITLNKSLLGIVRSLLEIAVHKASGDADASTSRLCSGVVITHALHLLNIAILTICRTKDFQTLESFRAGPKELLLINSKGVKRQRVTDENTCDPVHEGSLLALLHRYSQLLSGDSHVKATISIINWILMKLHDLDEASRAYLLQHAHAIPCAISKKQMQKMHQQNAMDAMRARQLAFATSSDLTMESMDHSDDENVPECIICAQHKPNASIMYIGFKQSSKIAAHISDSEPSSRIFISLCGHAVHLNCWEEYMTSMRPPSRLSTSANVAFDPFASEFLCPMCQSLSSILIPFIQPMESDPSQEAFSVFSWLNGGLLHRLNELSRRKSVRKEAMEMFAKAFDANLEPEKACHLMWNAVASTWTLLQLHGISMAISMNAMEKHLSQLHICENVSETALGIALPHDCEQHLDPTPRDDNMRHLFSALSSAHVLFHDEKSAISHFEVLLKVLQPNAKPLFHHDLFYLTVAICGSMLFHEAEVLLTIKSFTVLCMAQTALQIAQFEKQMDIPCEESEEEALDRFMERLCHAAGLPFTRFGRFRWKLFVCNMSRHLRQMTMLFRAISKDANACMRLSSNWKKLTTQLGIPSVAQVLHDEDLMEFLQTHASRGVDNVSLPIRMKPPMTYATISLTPLPSSFVTLYARIMPTLCPSTQERMENPAMCLICGEVVCGGTDCCRKNHRGACTRHSSVCGDGIGCFLLLRSTWTLLMDGARSCYFASVYVDAFDEDDVYLRRGRPLHLSAVRLHALCKLYGSHQFRQFVSRDRQTSEQFIRNNYF</sequence>
<dbReference type="HOGENOM" id="CLU_000412_0_0_1"/>
<comment type="function">
    <text evidence="10">Ubiquitin ligase protein which is a component of the N-end rule pathway. Recognizes and binds to proteins bearing specific N-terminal residues that are destabilizing according to the N-end rule, leading to their ubiquitination and subsequent degradation.</text>
</comment>
<dbReference type="PANTHER" id="PTHR21497">
    <property type="entry name" value="UBIQUITIN LIGASE E3 ALPHA-RELATED"/>
    <property type="match status" value="1"/>
</dbReference>
<comment type="similarity">
    <text evidence="8 10">Belongs to the E3 ubiquitin-protein ligase UBR1-like family.</text>
</comment>
<accession>F0WCV9</accession>
<dbReference type="EC" id="2.3.2.27" evidence="10"/>
<evidence type="ECO:0000256" key="3">
    <source>
        <dbReference type="ARBA" id="ARBA00022679"/>
    </source>
</evidence>
<dbReference type="Pfam" id="PF18995">
    <property type="entry name" value="PRT6_C"/>
    <property type="match status" value="1"/>
</dbReference>
<comment type="pathway">
    <text evidence="2 10">Protein modification; protein ubiquitination.</text>
</comment>
<dbReference type="PROSITE" id="PS51157">
    <property type="entry name" value="ZF_UBR"/>
    <property type="match status" value="1"/>
</dbReference>
<evidence type="ECO:0000256" key="4">
    <source>
        <dbReference type="ARBA" id="ARBA00022723"/>
    </source>
</evidence>
<keyword evidence="5 10" id="KW-0863">Zinc-finger</keyword>
<keyword evidence="6 10" id="KW-0833">Ubl conjugation pathway</keyword>
<keyword evidence="7 10" id="KW-0862">Zinc</keyword>
<dbReference type="InterPro" id="IPR039164">
    <property type="entry name" value="UBR1-like"/>
</dbReference>
<dbReference type="PANTHER" id="PTHR21497:SF24">
    <property type="entry name" value="E3 UBIQUITIN-PROTEIN LIGASE UBR1"/>
    <property type="match status" value="1"/>
</dbReference>
<dbReference type="FunFam" id="2.10.110.30:FF:000002">
    <property type="entry name" value="Putative e3 ubiquitin-protein ligase ubr3"/>
    <property type="match status" value="1"/>
</dbReference>